<evidence type="ECO:0000256" key="5">
    <source>
        <dbReference type="SAM" id="Phobius"/>
    </source>
</evidence>
<evidence type="ECO:0000256" key="1">
    <source>
        <dbReference type="ARBA" id="ARBA00004370"/>
    </source>
</evidence>
<evidence type="ECO:0000256" key="2">
    <source>
        <dbReference type="ARBA" id="ARBA00022692"/>
    </source>
</evidence>
<dbReference type="Proteomes" id="UP000664601">
    <property type="component" value="Unassembled WGS sequence"/>
</dbReference>
<feature type="domain" description="Mechanosensitive ion channel MscS" evidence="6">
    <location>
        <begin position="109"/>
        <end position="183"/>
    </location>
</feature>
<name>A0ABS3LE13_9ENTE</name>
<reference evidence="7 8" key="1">
    <citation type="submission" date="2021-03" db="EMBL/GenBank/DDBJ databases">
        <title>Enterococcal diversity collection.</title>
        <authorList>
            <person name="Gilmore M.S."/>
            <person name="Schwartzman J."/>
            <person name="Van Tyne D."/>
            <person name="Martin M."/>
            <person name="Earl A.M."/>
            <person name="Manson A.L."/>
            <person name="Straub T."/>
            <person name="Salamzade R."/>
            <person name="Saavedra J."/>
            <person name="Lebreton F."/>
            <person name="Prichula J."/>
            <person name="Schaufler K."/>
            <person name="Gaca A."/>
            <person name="Sgardioli B."/>
            <person name="Wagenaar J."/>
            <person name="Strong T."/>
        </authorList>
    </citation>
    <scope>NUCLEOTIDE SEQUENCE [LARGE SCALE GENOMIC DNA]</scope>
    <source>
        <strain evidence="7 8">669A</strain>
    </source>
</reference>
<comment type="caution">
    <text evidence="7">The sequence shown here is derived from an EMBL/GenBank/DDBJ whole genome shotgun (WGS) entry which is preliminary data.</text>
</comment>
<dbReference type="RefSeq" id="WP_207674849.1">
    <property type="nucleotide sequence ID" value="NZ_JAFREM010000028.1"/>
</dbReference>
<feature type="transmembrane region" description="Helical" evidence="5">
    <location>
        <begin position="30"/>
        <end position="51"/>
    </location>
</feature>
<comment type="subcellular location">
    <subcellularLocation>
        <location evidence="1">Membrane</location>
    </subcellularLocation>
</comment>
<dbReference type="InterPro" id="IPR023408">
    <property type="entry name" value="MscS_beta-dom_sf"/>
</dbReference>
<evidence type="ECO:0000313" key="7">
    <source>
        <dbReference type="EMBL" id="MBO1307859.1"/>
    </source>
</evidence>
<dbReference type="InterPro" id="IPR045275">
    <property type="entry name" value="MscS_archaea/bacteria_type"/>
</dbReference>
<evidence type="ECO:0000256" key="3">
    <source>
        <dbReference type="ARBA" id="ARBA00022989"/>
    </source>
</evidence>
<evidence type="ECO:0000256" key="4">
    <source>
        <dbReference type="ARBA" id="ARBA00023136"/>
    </source>
</evidence>
<dbReference type="PANTHER" id="PTHR30221">
    <property type="entry name" value="SMALL-CONDUCTANCE MECHANOSENSITIVE CHANNEL"/>
    <property type="match status" value="1"/>
</dbReference>
<feature type="transmembrane region" description="Helical" evidence="5">
    <location>
        <begin position="63"/>
        <end position="85"/>
    </location>
</feature>
<dbReference type="PANTHER" id="PTHR30221:SF1">
    <property type="entry name" value="SMALL-CONDUCTANCE MECHANOSENSITIVE CHANNEL"/>
    <property type="match status" value="1"/>
</dbReference>
<dbReference type="Pfam" id="PF00924">
    <property type="entry name" value="MS_channel_2nd"/>
    <property type="match status" value="1"/>
</dbReference>
<dbReference type="EMBL" id="JAFREM010000028">
    <property type="protein sequence ID" value="MBO1307859.1"/>
    <property type="molecule type" value="Genomic_DNA"/>
</dbReference>
<evidence type="ECO:0000313" key="8">
    <source>
        <dbReference type="Proteomes" id="UP000664601"/>
    </source>
</evidence>
<dbReference type="SUPFAM" id="SSF50182">
    <property type="entry name" value="Sm-like ribonucleoproteins"/>
    <property type="match status" value="1"/>
</dbReference>
<keyword evidence="8" id="KW-1185">Reference proteome</keyword>
<keyword evidence="2 5" id="KW-0812">Transmembrane</keyword>
<dbReference type="InterPro" id="IPR006685">
    <property type="entry name" value="MscS_channel_2nd"/>
</dbReference>
<dbReference type="InterPro" id="IPR010920">
    <property type="entry name" value="LSM_dom_sf"/>
</dbReference>
<proteinExistence type="predicted"/>
<accession>A0ABS3LE13</accession>
<protein>
    <submittedName>
        <fullName evidence="7">Mechanosensitive ion channel</fullName>
    </submittedName>
</protein>
<keyword evidence="3 5" id="KW-1133">Transmembrane helix</keyword>
<gene>
    <name evidence="7" type="ORF">JZO70_16915</name>
</gene>
<keyword evidence="4 5" id="KW-0472">Membrane</keyword>
<organism evidence="7 8">
    <name type="scientific">Candidatus Enterococcus moelleringii</name>
    <dbReference type="NCBI Taxonomy" id="2815325"/>
    <lineage>
        <taxon>Bacteria</taxon>
        <taxon>Bacillati</taxon>
        <taxon>Bacillota</taxon>
        <taxon>Bacilli</taxon>
        <taxon>Lactobacillales</taxon>
        <taxon>Enterococcaceae</taxon>
        <taxon>Enterococcus</taxon>
    </lineage>
</organism>
<sequence length="306" mass="35439">MDQSLNTFFQNLAEDIQGNINDSRDLTGKVVLSVGLVLLLILSERLVRFVVRHLVDNLKAINVLTSVSAYFLRIASALLLVRIWVNALDFLLVILLVIGGFALLSLKGLFANLVGWFLIINKHPFRVYDRIEIDGVKGEVMKIRPFYFVMMELSNWFDAESPTGRTVRIPNKQVLEEPLFNYNELTPYIWKEIKYLLTYQSDWEAALEIMETETNAYYQEFLRQNFENETQRQAAFKEFELFDGDPDPVTIMDVQDRGIEVKIRYLVFYKDGTAVQTQLHQKILKNFQANPQIQLVGNTIAIEKTE</sequence>
<dbReference type="Gene3D" id="2.30.30.60">
    <property type="match status" value="1"/>
</dbReference>
<feature type="transmembrane region" description="Helical" evidence="5">
    <location>
        <begin position="91"/>
        <end position="120"/>
    </location>
</feature>
<evidence type="ECO:0000259" key="6">
    <source>
        <dbReference type="Pfam" id="PF00924"/>
    </source>
</evidence>